<dbReference type="EMBL" id="NXIF01000014">
    <property type="protein sequence ID" value="PKI81515.1"/>
    <property type="molecule type" value="Genomic_DNA"/>
</dbReference>
<dbReference type="InterPro" id="IPR055166">
    <property type="entry name" value="Transc_reg_Sar_Rot_HTH"/>
</dbReference>
<dbReference type="GO" id="GO:0003677">
    <property type="term" value="F:DNA binding"/>
    <property type="evidence" value="ECO:0007669"/>
    <property type="project" value="UniProtKB-KW"/>
</dbReference>
<dbReference type="Proteomes" id="UP000233248">
    <property type="component" value="Unassembled WGS sequence"/>
</dbReference>
<dbReference type="PANTHER" id="PTHR42756">
    <property type="entry name" value="TRANSCRIPTIONAL REGULATOR, MARR"/>
    <property type="match status" value="1"/>
</dbReference>
<dbReference type="InterPro" id="IPR000835">
    <property type="entry name" value="HTH_MarR-typ"/>
</dbReference>
<keyword evidence="2" id="KW-0805">Transcription regulation</keyword>
<evidence type="ECO:0000256" key="3">
    <source>
        <dbReference type="ARBA" id="ARBA00023125"/>
    </source>
</evidence>
<evidence type="ECO:0000256" key="7">
    <source>
        <dbReference type="ARBA" id="ARBA00047207"/>
    </source>
</evidence>
<dbReference type="Gene3D" id="1.10.10.10">
    <property type="entry name" value="Winged helix-like DNA-binding domain superfamily/Winged helix DNA-binding domain"/>
    <property type="match status" value="1"/>
</dbReference>
<dbReference type="InterPro" id="IPR036390">
    <property type="entry name" value="WH_DNA-bd_sf"/>
</dbReference>
<evidence type="ECO:0000313" key="9">
    <source>
        <dbReference type="EMBL" id="PKI81515.1"/>
    </source>
</evidence>
<dbReference type="AlphaFoldDB" id="A0A2N1J4L4"/>
<sequence>MNLKSFETNLENVKKLTPEVYKDSMNITIPFFILHRKIFEHGDDFLKKNFLLNQSELDILSTLYYKTENNFTMSPTNLYDVMFFSSGGMTKVLKKLETKGYIRRVDNILDKRSKLVQLTNLGKDMTKKALKQIVELEDKYFAKLDKEEQKLLNKLLLKALS</sequence>
<keyword evidence="4" id="KW-0804">Transcription</keyword>
<keyword evidence="3" id="KW-0238">DNA-binding</keyword>
<dbReference type="PANTHER" id="PTHR42756:SF1">
    <property type="entry name" value="TRANSCRIPTIONAL REPRESSOR OF EMRAB OPERON"/>
    <property type="match status" value="1"/>
</dbReference>
<accession>A0A2N1J4L4</accession>
<dbReference type="Pfam" id="PF22381">
    <property type="entry name" value="Staph_reg_Sar_Rot"/>
    <property type="match status" value="1"/>
</dbReference>
<feature type="domain" description="HTH marR-type" evidence="8">
    <location>
        <begin position="13"/>
        <end position="161"/>
    </location>
</feature>
<dbReference type="SMART" id="SM00347">
    <property type="entry name" value="HTH_MARR"/>
    <property type="match status" value="1"/>
</dbReference>
<gene>
    <name evidence="9" type="ORF">CP960_03855</name>
</gene>
<dbReference type="KEGG" id="ahs:AHALO_1796"/>
<dbReference type="SUPFAM" id="SSF46785">
    <property type="entry name" value="Winged helix' DNA-binding domain"/>
    <property type="match status" value="1"/>
</dbReference>
<name>A0A2N1J4L4_9BACT</name>
<comment type="subcellular location">
    <subcellularLocation>
        <location evidence="1">Cytoplasm</location>
    </subcellularLocation>
</comment>
<evidence type="ECO:0000256" key="2">
    <source>
        <dbReference type="ARBA" id="ARBA00023015"/>
    </source>
</evidence>
<proteinExistence type="inferred from homology"/>
<evidence type="ECO:0000256" key="4">
    <source>
        <dbReference type="ARBA" id="ARBA00023163"/>
    </source>
</evidence>
<organism evidence="9 10">
    <name type="scientific">Malaciobacter halophilus</name>
    <dbReference type="NCBI Taxonomy" id="197482"/>
    <lineage>
        <taxon>Bacteria</taxon>
        <taxon>Pseudomonadati</taxon>
        <taxon>Campylobacterota</taxon>
        <taxon>Epsilonproteobacteria</taxon>
        <taxon>Campylobacterales</taxon>
        <taxon>Arcobacteraceae</taxon>
        <taxon>Malaciobacter</taxon>
    </lineage>
</organism>
<dbReference type="PROSITE" id="PS50995">
    <property type="entry name" value="HTH_MARR_2"/>
    <property type="match status" value="1"/>
</dbReference>
<keyword evidence="10" id="KW-1185">Reference proteome</keyword>
<dbReference type="InterPro" id="IPR036388">
    <property type="entry name" value="WH-like_DNA-bd_sf"/>
</dbReference>
<comment type="similarity">
    <text evidence="5">Belongs to the SarZ family.</text>
</comment>
<dbReference type="OrthoDB" id="5343771at2"/>
<protein>
    <recommendedName>
        <fullName evidence="6">HTH-type transcriptional regulator SarZ</fullName>
    </recommendedName>
    <alternativeName>
        <fullName evidence="7">Staphylococcal accessory regulator Z</fullName>
    </alternativeName>
</protein>
<comment type="caution">
    <text evidence="9">The sequence shown here is derived from an EMBL/GenBank/DDBJ whole genome shotgun (WGS) entry which is preliminary data.</text>
</comment>
<evidence type="ECO:0000256" key="6">
    <source>
        <dbReference type="ARBA" id="ARBA00047188"/>
    </source>
</evidence>
<dbReference type="GO" id="GO:0003700">
    <property type="term" value="F:DNA-binding transcription factor activity"/>
    <property type="evidence" value="ECO:0007669"/>
    <property type="project" value="InterPro"/>
</dbReference>
<dbReference type="PRINTS" id="PR00598">
    <property type="entry name" value="HTHMARR"/>
</dbReference>
<evidence type="ECO:0000256" key="1">
    <source>
        <dbReference type="ARBA" id="ARBA00004496"/>
    </source>
</evidence>
<evidence type="ECO:0000313" key="10">
    <source>
        <dbReference type="Proteomes" id="UP000233248"/>
    </source>
</evidence>
<evidence type="ECO:0000259" key="8">
    <source>
        <dbReference type="PROSITE" id="PS50995"/>
    </source>
</evidence>
<evidence type="ECO:0000256" key="5">
    <source>
        <dbReference type="ARBA" id="ARBA00046337"/>
    </source>
</evidence>
<reference evidence="9 10" key="1">
    <citation type="submission" date="2017-09" db="EMBL/GenBank/DDBJ databases">
        <title>Genomics of the genus Arcobacter.</title>
        <authorList>
            <person name="Perez-Cataluna A."/>
            <person name="Figueras M.J."/>
            <person name="Salas-Masso N."/>
        </authorList>
    </citation>
    <scope>NUCLEOTIDE SEQUENCE [LARGE SCALE GENOMIC DNA]</scope>
    <source>
        <strain evidence="9 10">DSM 18005</strain>
    </source>
</reference>
<dbReference type="RefSeq" id="WP_101183909.1">
    <property type="nucleotide sequence ID" value="NZ_CP031218.1"/>
</dbReference>